<dbReference type="PANTHER" id="PTHR48081">
    <property type="entry name" value="AB HYDROLASE SUPERFAMILY PROTEIN C4A8.06C"/>
    <property type="match status" value="1"/>
</dbReference>
<dbReference type="Pfam" id="PF07859">
    <property type="entry name" value="Abhydrolase_3"/>
    <property type="match status" value="1"/>
</dbReference>
<feature type="domain" description="Alpha/beta hydrolase fold-3" evidence="4">
    <location>
        <begin position="77"/>
        <end position="283"/>
    </location>
</feature>
<gene>
    <name evidence="5" type="ORF">D3879_26080</name>
    <name evidence="6" type="ORF">D3879_26115</name>
    <name evidence="7" type="ORF">D3879_26160</name>
</gene>
<dbReference type="PANTHER" id="PTHR48081:SF8">
    <property type="entry name" value="ALPHA_BETA HYDROLASE FOLD-3 DOMAIN-CONTAINING PROTEIN-RELATED"/>
    <property type="match status" value="1"/>
</dbReference>
<dbReference type="Proteomes" id="UP000284021">
    <property type="component" value="Unassembled WGS sequence"/>
</dbReference>
<evidence type="ECO:0000259" key="4">
    <source>
        <dbReference type="Pfam" id="PF07859"/>
    </source>
</evidence>
<dbReference type="EMBL" id="QYUR01000008">
    <property type="protein sequence ID" value="RJG09256.1"/>
    <property type="molecule type" value="Genomic_DNA"/>
</dbReference>
<evidence type="ECO:0000256" key="2">
    <source>
        <dbReference type="ARBA" id="ARBA00022801"/>
    </source>
</evidence>
<evidence type="ECO:0000313" key="6">
    <source>
        <dbReference type="EMBL" id="RJG09261.1"/>
    </source>
</evidence>
<sequence>MPLDSQIAAVLQQFSGLPQQDLSQLSAAQYRQSADNMMQPIPGEPMAEVRDLRVAGATGELDARLYRPLDQPNLPLLVFFHGGGFVFGTLDTHDNLCRSLAKQTGAVVVSIAYRLAPEAKFPAAPLDCYRVTCWLVEQAQALGVDASRLALAGDSAGGNLALAVSRLAAERKGPRISYQCLFYPVTDGRCDSPSYEAFAEGYFLTREMMLWCWQHYLQNPEQADDALASPLRAEELDNLPPTTLITAEFDPLRDEGEAFAKRLQQAGVATRLERYDGMIHGFVSMAPFVERAAEALAAAATDLRAALN</sequence>
<evidence type="ECO:0000313" key="7">
    <source>
        <dbReference type="EMBL" id="RJG09267.1"/>
    </source>
</evidence>
<comment type="caution">
    <text evidence="5">The sequence shown here is derived from an EMBL/GenBank/DDBJ whole genome shotgun (WGS) entry which is preliminary data.</text>
</comment>
<dbReference type="InterPro" id="IPR050300">
    <property type="entry name" value="GDXG_lipolytic_enzyme"/>
</dbReference>
<dbReference type="GO" id="GO:0016787">
    <property type="term" value="F:hydrolase activity"/>
    <property type="evidence" value="ECO:0007669"/>
    <property type="project" value="UniProtKB-KW"/>
</dbReference>
<dbReference type="FunFam" id="3.40.50.1820:FF:000089">
    <property type="entry name" value="Alpha/beta hydrolase"/>
    <property type="match status" value="1"/>
</dbReference>
<reference evidence="5 8" key="1">
    <citation type="submission" date="2018-09" db="EMBL/GenBank/DDBJ databases">
        <authorList>
            <person name="Zhu H."/>
        </authorList>
    </citation>
    <scope>NUCLEOTIDE SEQUENCE [LARGE SCALE GENOMIC DNA]</scope>
    <source>
        <strain evidence="5 8">K1S02-6</strain>
    </source>
</reference>
<dbReference type="InterPro" id="IPR002168">
    <property type="entry name" value="Lipase_GDXG_HIS_AS"/>
</dbReference>
<dbReference type="InterPro" id="IPR029058">
    <property type="entry name" value="AB_hydrolase_fold"/>
</dbReference>
<dbReference type="Gene3D" id="3.40.50.1820">
    <property type="entry name" value="alpha/beta hydrolase"/>
    <property type="match status" value="1"/>
</dbReference>
<dbReference type="EMBL" id="QYUR01000008">
    <property type="protein sequence ID" value="RJG09267.1"/>
    <property type="molecule type" value="Genomic_DNA"/>
</dbReference>
<evidence type="ECO:0000313" key="5">
    <source>
        <dbReference type="EMBL" id="RJG09256.1"/>
    </source>
</evidence>
<protein>
    <submittedName>
        <fullName evidence="5">Alpha/beta hydrolase</fullName>
    </submittedName>
</protein>
<dbReference type="OrthoDB" id="9806180at2"/>
<evidence type="ECO:0000256" key="1">
    <source>
        <dbReference type="ARBA" id="ARBA00010515"/>
    </source>
</evidence>
<comment type="similarity">
    <text evidence="1">Belongs to the 'GDXG' lipolytic enzyme family.</text>
</comment>
<dbReference type="InterPro" id="IPR033140">
    <property type="entry name" value="Lipase_GDXG_put_SER_AS"/>
</dbReference>
<organism evidence="5 8">
    <name type="scientific">Pseudomonas cavernicola</name>
    <dbReference type="NCBI Taxonomy" id="2320866"/>
    <lineage>
        <taxon>Bacteria</taxon>
        <taxon>Pseudomonadati</taxon>
        <taxon>Pseudomonadota</taxon>
        <taxon>Gammaproteobacteria</taxon>
        <taxon>Pseudomonadales</taxon>
        <taxon>Pseudomonadaceae</taxon>
        <taxon>Pseudomonas</taxon>
    </lineage>
</organism>
<dbReference type="AlphaFoldDB" id="A0A418X9T1"/>
<dbReference type="PROSITE" id="PS01173">
    <property type="entry name" value="LIPASE_GDXG_HIS"/>
    <property type="match status" value="1"/>
</dbReference>
<evidence type="ECO:0000256" key="3">
    <source>
        <dbReference type="PROSITE-ProRule" id="PRU10038"/>
    </source>
</evidence>
<accession>A0A418X9T1</accession>
<keyword evidence="2 5" id="KW-0378">Hydrolase</keyword>
<dbReference type="EMBL" id="QYUR01000008">
    <property type="protein sequence ID" value="RJG09261.1"/>
    <property type="molecule type" value="Genomic_DNA"/>
</dbReference>
<feature type="active site" evidence="3">
    <location>
        <position position="155"/>
    </location>
</feature>
<keyword evidence="8" id="KW-1185">Reference proteome</keyword>
<dbReference type="InterPro" id="IPR013094">
    <property type="entry name" value="AB_hydrolase_3"/>
</dbReference>
<dbReference type="RefSeq" id="WP_119957041.1">
    <property type="nucleotide sequence ID" value="NZ_QYUR01000008.1"/>
</dbReference>
<dbReference type="PROSITE" id="PS01174">
    <property type="entry name" value="LIPASE_GDXG_SER"/>
    <property type="match status" value="1"/>
</dbReference>
<name>A0A418X9T1_9PSED</name>
<dbReference type="SUPFAM" id="SSF53474">
    <property type="entry name" value="alpha/beta-Hydrolases"/>
    <property type="match status" value="1"/>
</dbReference>
<proteinExistence type="inferred from homology"/>
<evidence type="ECO:0000313" key="8">
    <source>
        <dbReference type="Proteomes" id="UP000284021"/>
    </source>
</evidence>